<dbReference type="OrthoDB" id="2349068at2759"/>
<evidence type="ECO:0000313" key="4">
    <source>
        <dbReference type="EMBL" id="RFU34726.1"/>
    </source>
</evidence>
<reference evidence="4 5" key="1">
    <citation type="submission" date="2018-05" db="EMBL/GenBank/DDBJ databases">
        <title>Draft genome sequence of Scytalidium lignicola DSM 105466, a ubiquitous saprotrophic fungus.</title>
        <authorList>
            <person name="Buettner E."/>
            <person name="Gebauer A.M."/>
            <person name="Hofrichter M."/>
            <person name="Liers C."/>
            <person name="Kellner H."/>
        </authorList>
    </citation>
    <scope>NUCLEOTIDE SEQUENCE [LARGE SCALE GENOMIC DNA]</scope>
    <source>
        <strain evidence="4 5">DSM 105466</strain>
    </source>
</reference>
<dbReference type="GO" id="GO:0018580">
    <property type="term" value="F:nitronate monooxygenase activity"/>
    <property type="evidence" value="ECO:0007669"/>
    <property type="project" value="InterPro"/>
</dbReference>
<name>A0A3E2HMW7_SCYLI</name>
<protein>
    <submittedName>
        <fullName evidence="4">Uncharacterized protein</fullName>
    </submittedName>
</protein>
<dbReference type="Proteomes" id="UP000258309">
    <property type="component" value="Unassembled WGS sequence"/>
</dbReference>
<dbReference type="Gene3D" id="3.20.20.70">
    <property type="entry name" value="Aldolase class I"/>
    <property type="match status" value="1"/>
</dbReference>
<dbReference type="AlphaFoldDB" id="A0A3E2HMW7"/>
<evidence type="ECO:0000313" key="5">
    <source>
        <dbReference type="Proteomes" id="UP000258309"/>
    </source>
</evidence>
<dbReference type="PANTHER" id="PTHR32332">
    <property type="entry name" value="2-NITROPROPANE DIOXYGENASE"/>
    <property type="match status" value="1"/>
</dbReference>
<evidence type="ECO:0000256" key="1">
    <source>
        <dbReference type="ARBA" id="ARBA00022630"/>
    </source>
</evidence>
<dbReference type="InterPro" id="IPR013785">
    <property type="entry name" value="Aldolase_TIM"/>
</dbReference>
<dbReference type="OMA" id="YKPAVVW"/>
<dbReference type="SUPFAM" id="SSF51412">
    <property type="entry name" value="Inosine monophosphate dehydrogenase (IMPDH)"/>
    <property type="match status" value="1"/>
</dbReference>
<dbReference type="PANTHER" id="PTHR32332:SF34">
    <property type="entry name" value="2-NITROPROPANE DIOXYGENASE FAMILY, PUTATIVE-RELATED"/>
    <property type="match status" value="1"/>
</dbReference>
<dbReference type="InterPro" id="IPR004136">
    <property type="entry name" value="NMO"/>
</dbReference>
<gene>
    <name evidence="4" type="ORF">B7463_g1649</name>
</gene>
<organism evidence="4 5">
    <name type="scientific">Scytalidium lignicola</name>
    <name type="common">Hyphomycete</name>
    <dbReference type="NCBI Taxonomy" id="5539"/>
    <lineage>
        <taxon>Eukaryota</taxon>
        <taxon>Fungi</taxon>
        <taxon>Dikarya</taxon>
        <taxon>Ascomycota</taxon>
        <taxon>Pezizomycotina</taxon>
        <taxon>Leotiomycetes</taxon>
        <taxon>Leotiomycetes incertae sedis</taxon>
        <taxon>Scytalidium</taxon>
    </lineage>
</organism>
<dbReference type="Pfam" id="PF03060">
    <property type="entry name" value="NMO"/>
    <property type="match status" value="1"/>
</dbReference>
<evidence type="ECO:0000256" key="2">
    <source>
        <dbReference type="ARBA" id="ARBA00022643"/>
    </source>
</evidence>
<dbReference type="CDD" id="cd04730">
    <property type="entry name" value="NPD_like"/>
    <property type="match status" value="1"/>
</dbReference>
<keyword evidence="2" id="KW-0288">FMN</keyword>
<feature type="non-terminal residue" evidence="4">
    <location>
        <position position="351"/>
    </location>
</feature>
<dbReference type="STRING" id="5539.A0A3E2HMW7"/>
<comment type="caution">
    <text evidence="4">The sequence shown here is derived from an EMBL/GenBank/DDBJ whole genome shotgun (WGS) entry which is preliminary data.</text>
</comment>
<sequence length="351" mass="36938">MRLQIKEQYPWTTLPLITNAPMAGFAGAELALTVSAAGGIGFIGSANDMRLLEGCLKSATSSLENAKINKPANGTLPIGVGFLLFAAKLEEAVAVIAKYPPAVIWLSCPKETDDFAIWVRAIRSVSPSTSIWISIASIAKGIQVAEKCSPDALVMQGSDAGGHGPRPGAGIISLVPEMRDSLDKMNFQKMCIFATGGIADGRGVAAALASGADGVVLGTRFLASKEVELPAEEYRDVILRTNDGGFGTVRGTIFDEIKGKSIWPAAYDGRAVANTSYNDFLSGVSVEEIRERYNNAAMEPHKGFGGDVRAAIWAGTGVGLVNEIKGAAEIVKELRDGAFQSLTNALGRFTV</sequence>
<keyword evidence="3" id="KW-0560">Oxidoreductase</keyword>
<proteinExistence type="predicted"/>
<accession>A0A3E2HMW7</accession>
<evidence type="ECO:0000256" key="3">
    <source>
        <dbReference type="ARBA" id="ARBA00023002"/>
    </source>
</evidence>
<dbReference type="EMBL" id="NCSJ02000017">
    <property type="protein sequence ID" value="RFU34726.1"/>
    <property type="molecule type" value="Genomic_DNA"/>
</dbReference>
<keyword evidence="1" id="KW-0285">Flavoprotein</keyword>
<feature type="non-terminal residue" evidence="4">
    <location>
        <position position="1"/>
    </location>
</feature>
<keyword evidence="5" id="KW-1185">Reference proteome</keyword>